<dbReference type="GO" id="GO:0020037">
    <property type="term" value="F:heme binding"/>
    <property type="evidence" value="ECO:0007669"/>
    <property type="project" value="TreeGrafter"/>
</dbReference>
<evidence type="ECO:0000256" key="6">
    <source>
        <dbReference type="ARBA" id="ARBA00022692"/>
    </source>
</evidence>
<dbReference type="SUPFAM" id="SSF81342">
    <property type="entry name" value="Transmembrane di-heme cytochromes"/>
    <property type="match status" value="1"/>
</dbReference>
<gene>
    <name evidence="15" type="ORF">NNL22_10900</name>
</gene>
<evidence type="ECO:0000256" key="11">
    <source>
        <dbReference type="ARBA" id="ARBA00023136"/>
    </source>
</evidence>
<accession>A0A9E8HIX5</accession>
<feature type="transmembrane region" description="Helical" evidence="13">
    <location>
        <begin position="89"/>
        <end position="111"/>
    </location>
</feature>
<keyword evidence="9 13" id="KW-1133">Transmembrane helix</keyword>
<organism evidence="15 16">
    <name type="scientific">Alkalimarinus sediminis</name>
    <dbReference type="NCBI Taxonomy" id="1632866"/>
    <lineage>
        <taxon>Bacteria</taxon>
        <taxon>Pseudomonadati</taxon>
        <taxon>Pseudomonadota</taxon>
        <taxon>Gammaproteobacteria</taxon>
        <taxon>Alteromonadales</taxon>
        <taxon>Alteromonadaceae</taxon>
        <taxon>Alkalimarinus</taxon>
    </lineage>
</organism>
<reference evidence="15" key="1">
    <citation type="submission" date="2022-07" db="EMBL/GenBank/DDBJ databases">
        <title>Alkalimarinus sp. nov., isolated from gut of a Alitta virens.</title>
        <authorList>
            <person name="Yang A.I."/>
            <person name="Shin N.-R."/>
        </authorList>
    </citation>
    <scope>NUCLEOTIDE SEQUENCE</scope>
    <source>
        <strain evidence="15">FA028</strain>
    </source>
</reference>
<dbReference type="Gene3D" id="1.20.950.20">
    <property type="entry name" value="Transmembrane di-heme cytochromes, Chain C"/>
    <property type="match status" value="2"/>
</dbReference>
<keyword evidence="4" id="KW-1003">Cell membrane</keyword>
<evidence type="ECO:0000256" key="7">
    <source>
        <dbReference type="ARBA" id="ARBA00022723"/>
    </source>
</evidence>
<dbReference type="InterPro" id="IPR016174">
    <property type="entry name" value="Di-haem_cyt_TM"/>
</dbReference>
<feature type="transmembrane region" description="Helical" evidence="13">
    <location>
        <begin position="147"/>
        <end position="164"/>
    </location>
</feature>
<keyword evidence="10" id="KW-0408">Iron</keyword>
<dbReference type="GO" id="GO:0022904">
    <property type="term" value="P:respiratory electron transport chain"/>
    <property type="evidence" value="ECO:0007669"/>
    <property type="project" value="InterPro"/>
</dbReference>
<feature type="domain" description="Cytochrome b561 bacterial/Ni-hydrogenase" evidence="14">
    <location>
        <begin position="10"/>
        <end position="180"/>
    </location>
</feature>
<comment type="subcellular location">
    <subcellularLocation>
        <location evidence="2">Cell membrane</location>
        <topology evidence="2">Multi-pass membrane protein</topology>
    </subcellularLocation>
</comment>
<feature type="transmembrane region" description="Helical" evidence="13">
    <location>
        <begin position="50"/>
        <end position="69"/>
    </location>
</feature>
<keyword evidence="6 13" id="KW-0812">Transmembrane</keyword>
<dbReference type="InterPro" id="IPR011577">
    <property type="entry name" value="Cyt_b561_bac/Ni-Hgenase"/>
</dbReference>
<name>A0A9E8HIX5_9ALTE</name>
<evidence type="ECO:0000259" key="14">
    <source>
        <dbReference type="Pfam" id="PF01292"/>
    </source>
</evidence>
<protein>
    <submittedName>
        <fullName evidence="15">Cytochrome b</fullName>
    </submittedName>
</protein>
<evidence type="ECO:0000256" key="8">
    <source>
        <dbReference type="ARBA" id="ARBA00022982"/>
    </source>
</evidence>
<sequence length="186" mass="20985">MNIRNSQSEWGALSIAVHWVVAVVVFGLFGVGLYMVELDYYDSMYRTAPFVHKSVGVLLFLLMAFRLFWRFVSPAPASLATHKNWEKKLAHIVHIALYLLLFVIMVSGYLISTADGRPVSVFGWFEVPAIISGIDNQEDIAGEVHEILAYVLIAIVGFHAIGALKHHFLDKDRTVLRMLGLRKQDK</sequence>
<evidence type="ECO:0000256" key="1">
    <source>
        <dbReference type="ARBA" id="ARBA00001970"/>
    </source>
</evidence>
<evidence type="ECO:0000313" key="15">
    <source>
        <dbReference type="EMBL" id="UZW73548.1"/>
    </source>
</evidence>
<proteinExistence type="inferred from homology"/>
<keyword evidence="16" id="KW-1185">Reference proteome</keyword>
<keyword evidence="7" id="KW-0479">Metal-binding</keyword>
<dbReference type="Pfam" id="PF01292">
    <property type="entry name" value="Ni_hydr_CYTB"/>
    <property type="match status" value="1"/>
</dbReference>
<evidence type="ECO:0000256" key="12">
    <source>
        <dbReference type="ARBA" id="ARBA00037975"/>
    </source>
</evidence>
<keyword evidence="3" id="KW-0813">Transport</keyword>
<comment type="cofactor">
    <cofactor evidence="1">
        <name>heme b</name>
        <dbReference type="ChEBI" id="CHEBI:60344"/>
    </cofactor>
</comment>
<keyword evidence="8" id="KW-0249">Electron transport</keyword>
<dbReference type="PANTHER" id="PTHR30529">
    <property type="entry name" value="CYTOCHROME B561"/>
    <property type="match status" value="1"/>
</dbReference>
<dbReference type="EMBL" id="CP101527">
    <property type="protein sequence ID" value="UZW73548.1"/>
    <property type="molecule type" value="Genomic_DNA"/>
</dbReference>
<dbReference type="KEGG" id="asem:NNL22_10900"/>
<dbReference type="GO" id="GO:0005886">
    <property type="term" value="C:plasma membrane"/>
    <property type="evidence" value="ECO:0007669"/>
    <property type="project" value="UniProtKB-SubCell"/>
</dbReference>
<keyword evidence="5" id="KW-0349">Heme</keyword>
<evidence type="ECO:0000313" key="16">
    <source>
        <dbReference type="Proteomes" id="UP001164472"/>
    </source>
</evidence>
<dbReference type="AlphaFoldDB" id="A0A9E8HIX5"/>
<evidence type="ECO:0000256" key="10">
    <source>
        <dbReference type="ARBA" id="ARBA00023004"/>
    </source>
</evidence>
<dbReference type="Proteomes" id="UP001164472">
    <property type="component" value="Chromosome"/>
</dbReference>
<evidence type="ECO:0000256" key="13">
    <source>
        <dbReference type="SAM" id="Phobius"/>
    </source>
</evidence>
<feature type="transmembrane region" description="Helical" evidence="13">
    <location>
        <begin position="12"/>
        <end position="35"/>
    </location>
</feature>
<dbReference type="GO" id="GO:0046872">
    <property type="term" value="F:metal ion binding"/>
    <property type="evidence" value="ECO:0007669"/>
    <property type="project" value="UniProtKB-KW"/>
</dbReference>
<dbReference type="PANTHER" id="PTHR30529:SF1">
    <property type="entry name" value="CYTOCHROME B561 HOMOLOG 2"/>
    <property type="match status" value="1"/>
</dbReference>
<dbReference type="RefSeq" id="WP_251809689.1">
    <property type="nucleotide sequence ID" value="NZ_CP101527.1"/>
</dbReference>
<evidence type="ECO:0000256" key="3">
    <source>
        <dbReference type="ARBA" id="ARBA00022448"/>
    </source>
</evidence>
<keyword evidence="11 13" id="KW-0472">Membrane</keyword>
<dbReference type="GO" id="GO:0009055">
    <property type="term" value="F:electron transfer activity"/>
    <property type="evidence" value="ECO:0007669"/>
    <property type="project" value="InterPro"/>
</dbReference>
<evidence type="ECO:0000256" key="5">
    <source>
        <dbReference type="ARBA" id="ARBA00022617"/>
    </source>
</evidence>
<comment type="similarity">
    <text evidence="12">Belongs to the cytochrome b561 family.</text>
</comment>
<evidence type="ECO:0000256" key="2">
    <source>
        <dbReference type="ARBA" id="ARBA00004651"/>
    </source>
</evidence>
<dbReference type="InterPro" id="IPR052168">
    <property type="entry name" value="Cytochrome_b561_oxidase"/>
</dbReference>
<evidence type="ECO:0000256" key="4">
    <source>
        <dbReference type="ARBA" id="ARBA00022475"/>
    </source>
</evidence>
<evidence type="ECO:0000256" key="9">
    <source>
        <dbReference type="ARBA" id="ARBA00022989"/>
    </source>
</evidence>